<evidence type="ECO:0000256" key="4">
    <source>
        <dbReference type="ARBA" id="ARBA00023163"/>
    </source>
</evidence>
<dbReference type="PANTHER" id="PTHR46807">
    <property type="entry name" value="TRANSCRIPTION FACTOR PIF3"/>
    <property type="match status" value="1"/>
</dbReference>
<dbReference type="SMART" id="SM00353">
    <property type="entry name" value="HLH"/>
    <property type="match status" value="1"/>
</dbReference>
<dbReference type="Pfam" id="PF00010">
    <property type="entry name" value="HLH"/>
    <property type="match status" value="1"/>
</dbReference>
<dbReference type="InterPro" id="IPR044273">
    <property type="entry name" value="PIF3-like"/>
</dbReference>
<keyword evidence="5" id="KW-0539">Nucleus</keyword>
<sequence length="479" mass="51293">MLRTRLPHSFSALISPTKSSPTTTIHPFLPLDISPCFLATLTSSPRARGARKRGQVRSAQLTAMITVLHVTCRLSKNCGAMDAGATARSSSSSAMMMNQKKPLLSDGELVELLWQDGGVVAHAQTRHRSPGLLARSGVTGEEETASAWFADGGGGDDALGVGMGRDIYSQLWHSFANVDGHAAGALALATPTPRAAARSDDVSSRLDEAGLSICGSNAVAAPALPADDDDDAAPREEEEEEVEEGTGAARAAGASSSGGSGSGSGSGSYPLFKRGREELVDSLSEVADENRPSKRPAAKRRTRAAEVHNLSERRRRDRINEKLRALQELVPHCNKTDKASILDEAIEYLKSLQMQVQIMWMTTGIAPMMFPGAHQLMPPMGMGLNTACMPGAQGLNQLQRTTHYMNNSLPNQMPQIPSPVMSAPNVPNDMQSDNRIRGPRNPFLHCNDTLTATAQVPVTNMQATRGDEQRKAEQLVLEE</sequence>
<dbReference type="eggNOG" id="ENOG502QTIX">
    <property type="taxonomic scope" value="Eukaryota"/>
</dbReference>
<reference evidence="8" key="1">
    <citation type="journal article" date="2009" name="Rice">
        <title>De Novo Next Generation Sequencing of Plant Genomes.</title>
        <authorList>
            <person name="Rounsley S."/>
            <person name="Marri P.R."/>
            <person name="Yu Y."/>
            <person name="He R."/>
            <person name="Sisneros N."/>
            <person name="Goicoechea J.L."/>
            <person name="Lee S.J."/>
            <person name="Angelova A."/>
            <person name="Kudrna D."/>
            <person name="Luo M."/>
            <person name="Affourtit J."/>
            <person name="Desany B."/>
            <person name="Knight J."/>
            <person name="Niazi F."/>
            <person name="Egholm M."/>
            <person name="Wing R.A."/>
        </authorList>
    </citation>
    <scope>NUCLEOTIDE SEQUENCE [LARGE SCALE GENOMIC DNA]</scope>
    <source>
        <strain evidence="8">cv. IRGC 105608</strain>
    </source>
</reference>
<feature type="compositionally biased region" description="Low complexity" evidence="6">
    <location>
        <begin position="245"/>
        <end position="255"/>
    </location>
</feature>
<dbReference type="Gene3D" id="3.20.20.150">
    <property type="entry name" value="Divalent-metal-dependent TIM barrel enzymes"/>
    <property type="match status" value="1"/>
</dbReference>
<dbReference type="Gene3D" id="4.10.280.10">
    <property type="entry name" value="Helix-loop-helix DNA-binding domain"/>
    <property type="match status" value="1"/>
</dbReference>
<dbReference type="AlphaFoldDB" id="A0A0D3GM60"/>
<keyword evidence="4" id="KW-0804">Transcription</keyword>
<evidence type="ECO:0000256" key="3">
    <source>
        <dbReference type="ARBA" id="ARBA00023015"/>
    </source>
</evidence>
<dbReference type="InterPro" id="IPR036638">
    <property type="entry name" value="HLH_DNA-bd_sf"/>
</dbReference>
<evidence type="ECO:0000313" key="8">
    <source>
        <dbReference type="EnsemblPlants" id="OBART07G02670.1"/>
    </source>
</evidence>
<feature type="domain" description="BHLH" evidence="7">
    <location>
        <begin position="303"/>
        <end position="352"/>
    </location>
</feature>
<dbReference type="GO" id="GO:0003700">
    <property type="term" value="F:DNA-binding transcription factor activity"/>
    <property type="evidence" value="ECO:0007669"/>
    <property type="project" value="InterPro"/>
</dbReference>
<comment type="subcellular location">
    <subcellularLocation>
        <location evidence="1">Nucleus</location>
    </subcellularLocation>
</comment>
<keyword evidence="9" id="KW-1185">Reference proteome</keyword>
<evidence type="ECO:0000259" key="7">
    <source>
        <dbReference type="PROSITE" id="PS50888"/>
    </source>
</evidence>
<dbReference type="SUPFAM" id="SSF47459">
    <property type="entry name" value="HLH, helix-loop-helix DNA-binding domain"/>
    <property type="match status" value="1"/>
</dbReference>
<proteinExistence type="inferred from homology"/>
<feature type="compositionally biased region" description="Basic residues" evidence="6">
    <location>
        <begin position="293"/>
        <end position="302"/>
    </location>
</feature>
<dbReference type="InterPro" id="IPR047265">
    <property type="entry name" value="PIF1-like_bHLH"/>
</dbReference>
<feature type="region of interest" description="Disordered" evidence="6">
    <location>
        <begin position="220"/>
        <end position="306"/>
    </location>
</feature>
<evidence type="ECO:0000256" key="5">
    <source>
        <dbReference type="ARBA" id="ARBA00023242"/>
    </source>
</evidence>
<accession>A0A0D3GM60</accession>
<dbReference type="GO" id="GO:0005634">
    <property type="term" value="C:nucleus"/>
    <property type="evidence" value="ECO:0007669"/>
    <property type="project" value="UniProtKB-SubCell"/>
</dbReference>
<protein>
    <recommendedName>
        <fullName evidence="7">BHLH domain-containing protein</fullName>
    </recommendedName>
</protein>
<evidence type="ECO:0000256" key="2">
    <source>
        <dbReference type="ARBA" id="ARBA00005510"/>
    </source>
</evidence>
<dbReference type="PROSITE" id="PS50888">
    <property type="entry name" value="BHLH"/>
    <property type="match status" value="1"/>
</dbReference>
<dbReference type="PANTHER" id="PTHR46807:SF7">
    <property type="entry name" value="BHLH DOMAIN-CONTAINING PROTEIN"/>
    <property type="match status" value="1"/>
</dbReference>
<evidence type="ECO:0000256" key="1">
    <source>
        <dbReference type="ARBA" id="ARBA00004123"/>
    </source>
</evidence>
<dbReference type="GO" id="GO:0046983">
    <property type="term" value="F:protein dimerization activity"/>
    <property type="evidence" value="ECO:0007669"/>
    <property type="project" value="InterPro"/>
</dbReference>
<keyword evidence="3" id="KW-0805">Transcription regulation</keyword>
<name>A0A0D3GM60_9ORYZ</name>
<dbReference type="STRING" id="65489.A0A0D3GM60"/>
<evidence type="ECO:0000256" key="6">
    <source>
        <dbReference type="SAM" id="MobiDB-lite"/>
    </source>
</evidence>
<dbReference type="PaxDb" id="65489-OBART07G02670.1"/>
<comment type="similarity">
    <text evidence="2">Belongs to the bHLH protein family.</text>
</comment>
<feature type="compositionally biased region" description="Acidic residues" evidence="6">
    <location>
        <begin position="226"/>
        <end position="244"/>
    </location>
</feature>
<feature type="compositionally biased region" description="Gly residues" evidence="6">
    <location>
        <begin position="256"/>
        <end position="266"/>
    </location>
</feature>
<dbReference type="Proteomes" id="UP000026960">
    <property type="component" value="Chromosome 7"/>
</dbReference>
<dbReference type="CDD" id="cd11445">
    <property type="entry name" value="bHLH_AtPIF_like"/>
    <property type="match status" value="1"/>
</dbReference>
<dbReference type="FunFam" id="4.10.280.10:FF:000004">
    <property type="entry name" value="Basic helix-loop-helix transcription factor"/>
    <property type="match status" value="1"/>
</dbReference>
<evidence type="ECO:0000313" key="9">
    <source>
        <dbReference type="Proteomes" id="UP000026960"/>
    </source>
</evidence>
<dbReference type="EnsemblPlants" id="OBART07G02670.1">
    <property type="protein sequence ID" value="OBART07G02670.1"/>
    <property type="gene ID" value="OBART07G02670"/>
</dbReference>
<dbReference type="InterPro" id="IPR011598">
    <property type="entry name" value="bHLH_dom"/>
</dbReference>
<reference evidence="8" key="2">
    <citation type="submission" date="2015-03" db="UniProtKB">
        <authorList>
            <consortium name="EnsemblPlants"/>
        </authorList>
    </citation>
    <scope>IDENTIFICATION</scope>
</reference>
<dbReference type="Gramene" id="OBART07G02670.1">
    <property type="protein sequence ID" value="OBART07G02670.1"/>
    <property type="gene ID" value="OBART07G02670"/>
</dbReference>
<organism evidence="8">
    <name type="scientific">Oryza barthii</name>
    <dbReference type="NCBI Taxonomy" id="65489"/>
    <lineage>
        <taxon>Eukaryota</taxon>
        <taxon>Viridiplantae</taxon>
        <taxon>Streptophyta</taxon>
        <taxon>Embryophyta</taxon>
        <taxon>Tracheophyta</taxon>
        <taxon>Spermatophyta</taxon>
        <taxon>Magnoliopsida</taxon>
        <taxon>Liliopsida</taxon>
        <taxon>Poales</taxon>
        <taxon>Poaceae</taxon>
        <taxon>BOP clade</taxon>
        <taxon>Oryzoideae</taxon>
        <taxon>Oryzeae</taxon>
        <taxon>Oryzinae</taxon>
        <taxon>Oryza</taxon>
    </lineage>
</organism>